<evidence type="ECO:0000256" key="3">
    <source>
        <dbReference type="ARBA" id="ARBA00022622"/>
    </source>
</evidence>
<evidence type="ECO:0000256" key="7">
    <source>
        <dbReference type="ARBA" id="ARBA00023180"/>
    </source>
</evidence>
<dbReference type="AlphaFoldDB" id="A0A9Y4N117"/>
<gene>
    <name evidence="14" type="primary">LOC103364426</name>
</gene>
<evidence type="ECO:0000256" key="10">
    <source>
        <dbReference type="SAM" id="Phobius"/>
    </source>
</evidence>
<organism evidence="13 14">
    <name type="scientific">Stegastes partitus</name>
    <name type="common">bicolor damselfish</name>
    <dbReference type="NCBI Taxonomy" id="144197"/>
    <lineage>
        <taxon>Eukaryota</taxon>
        <taxon>Metazoa</taxon>
        <taxon>Chordata</taxon>
        <taxon>Craniata</taxon>
        <taxon>Vertebrata</taxon>
        <taxon>Euteleostomi</taxon>
        <taxon>Actinopterygii</taxon>
        <taxon>Neopterygii</taxon>
        <taxon>Teleostei</taxon>
        <taxon>Neoteleostei</taxon>
        <taxon>Acanthomorphata</taxon>
        <taxon>Ovalentaria</taxon>
        <taxon>Pomacentridae</taxon>
        <taxon>Stegastes</taxon>
    </lineage>
</organism>
<evidence type="ECO:0000313" key="14">
    <source>
        <dbReference type="RefSeq" id="XP_008289766.1"/>
    </source>
</evidence>
<evidence type="ECO:0000256" key="11">
    <source>
        <dbReference type="SAM" id="SignalP"/>
    </source>
</evidence>
<dbReference type="InterPro" id="IPR046354">
    <property type="entry name" value="SPACA4/Bouncer"/>
</dbReference>
<keyword evidence="13" id="KW-1185">Reference proteome</keyword>
<feature type="signal peptide" evidence="11">
    <location>
        <begin position="1"/>
        <end position="20"/>
    </location>
</feature>
<evidence type="ECO:0000256" key="1">
    <source>
        <dbReference type="ARBA" id="ARBA00004609"/>
    </source>
</evidence>
<dbReference type="Proteomes" id="UP000694891">
    <property type="component" value="Unplaced"/>
</dbReference>
<evidence type="ECO:0000313" key="13">
    <source>
        <dbReference type="Proteomes" id="UP000694891"/>
    </source>
</evidence>
<dbReference type="GO" id="GO:0035036">
    <property type="term" value="P:sperm-egg recognition"/>
    <property type="evidence" value="ECO:0007669"/>
    <property type="project" value="TreeGrafter"/>
</dbReference>
<comment type="similarity">
    <text evidence="9">Belongs to the SPACA4/bouncer family.</text>
</comment>
<sequence length="128" mass="13359">MTNFWKVAIVLSAFIAAAQCLTCRQCPLGVLGICLFGSDVTCNNATESCYTGEAQFNATGSLSLHTRGCLDSDLCGATLTGTILGAGYTSSFKCCTTTLCNGASGLQLPLTLAFCAAILSSLWGFWEM</sequence>
<comment type="subcellular location">
    <subcellularLocation>
        <location evidence="1">Cell membrane</location>
        <topology evidence="1">Lipid-anchor</topology>
        <topology evidence="1">GPI-anchor</topology>
    </subcellularLocation>
</comment>
<evidence type="ECO:0000256" key="6">
    <source>
        <dbReference type="ARBA" id="ARBA00023157"/>
    </source>
</evidence>
<dbReference type="Pfam" id="PF00021">
    <property type="entry name" value="UPAR_LY6"/>
    <property type="match status" value="1"/>
</dbReference>
<reference evidence="14" key="1">
    <citation type="submission" date="2025-08" db="UniProtKB">
        <authorList>
            <consortium name="RefSeq"/>
        </authorList>
    </citation>
    <scope>IDENTIFICATION</scope>
</reference>
<keyword evidence="8" id="KW-0449">Lipoprotein</keyword>
<evidence type="ECO:0000259" key="12">
    <source>
        <dbReference type="Pfam" id="PF00021"/>
    </source>
</evidence>
<evidence type="ECO:0000256" key="8">
    <source>
        <dbReference type="ARBA" id="ARBA00023288"/>
    </source>
</evidence>
<keyword evidence="10" id="KW-1133">Transmembrane helix</keyword>
<dbReference type="GeneID" id="103364426"/>
<dbReference type="RefSeq" id="XP_008289766.1">
    <property type="nucleotide sequence ID" value="XM_008291544.1"/>
</dbReference>
<dbReference type="SUPFAM" id="SSF57302">
    <property type="entry name" value="Snake toxin-like"/>
    <property type="match status" value="1"/>
</dbReference>
<proteinExistence type="inferred from homology"/>
<keyword evidence="3" id="KW-0336">GPI-anchor</keyword>
<feature type="transmembrane region" description="Helical" evidence="10">
    <location>
        <begin position="106"/>
        <end position="126"/>
    </location>
</feature>
<dbReference type="PANTHER" id="PTHR47613">
    <property type="entry name" value="SPERM ACROSOME MEMBRANE-ASSOCIATED PROTEIN 4"/>
    <property type="match status" value="1"/>
</dbReference>
<accession>A0A9Y4N117</accession>
<feature type="domain" description="UPAR/Ly6" evidence="12">
    <location>
        <begin position="21"/>
        <end position="102"/>
    </location>
</feature>
<dbReference type="GO" id="GO:0098552">
    <property type="term" value="C:side of membrane"/>
    <property type="evidence" value="ECO:0007669"/>
    <property type="project" value="UniProtKB-KW"/>
</dbReference>
<dbReference type="InterPro" id="IPR016054">
    <property type="entry name" value="LY6_UPA_recep-like"/>
</dbReference>
<evidence type="ECO:0000256" key="4">
    <source>
        <dbReference type="ARBA" id="ARBA00022729"/>
    </source>
</evidence>
<dbReference type="PANTHER" id="PTHR47613:SF1">
    <property type="entry name" value="SPERM ACROSOME MEMBRANE-ASSOCIATED PROTEIN 4"/>
    <property type="match status" value="1"/>
</dbReference>
<dbReference type="Gene3D" id="2.10.60.10">
    <property type="entry name" value="CD59"/>
    <property type="match status" value="1"/>
</dbReference>
<keyword evidence="4 11" id="KW-0732">Signal</keyword>
<dbReference type="InterPro" id="IPR045860">
    <property type="entry name" value="Snake_toxin-like_sf"/>
</dbReference>
<evidence type="ECO:0000256" key="5">
    <source>
        <dbReference type="ARBA" id="ARBA00023136"/>
    </source>
</evidence>
<keyword evidence="5 10" id="KW-0472">Membrane</keyword>
<keyword evidence="6" id="KW-1015">Disulfide bond</keyword>
<evidence type="ECO:0000256" key="9">
    <source>
        <dbReference type="ARBA" id="ARBA00029446"/>
    </source>
</evidence>
<dbReference type="GO" id="GO:0005886">
    <property type="term" value="C:plasma membrane"/>
    <property type="evidence" value="ECO:0007669"/>
    <property type="project" value="UniProtKB-SubCell"/>
</dbReference>
<name>A0A9Y4N117_9TELE</name>
<feature type="chain" id="PRO_5041262881" evidence="11">
    <location>
        <begin position="21"/>
        <end position="128"/>
    </location>
</feature>
<keyword evidence="7" id="KW-0325">Glycoprotein</keyword>
<evidence type="ECO:0000256" key="2">
    <source>
        <dbReference type="ARBA" id="ARBA00022475"/>
    </source>
</evidence>
<protein>
    <submittedName>
        <fullName evidence="14">Sperm acrosome membrane-associated protein 4-like</fullName>
    </submittedName>
</protein>
<keyword evidence="10" id="KW-0812">Transmembrane</keyword>
<keyword evidence="2" id="KW-1003">Cell membrane</keyword>